<comment type="caution">
    <text evidence="2">The sequence shown here is derived from an EMBL/GenBank/DDBJ whole genome shotgun (WGS) entry which is preliminary data.</text>
</comment>
<accession>A0AAW1XNS9</accession>
<sequence>MEGGGFDGRLLLPGQRSMEDMGKIPRKKSKRLEEEQRSLLLHPEEEDECNGQAYKANSWEWRYLERPERRQGDISS</sequence>
<evidence type="ECO:0000256" key="1">
    <source>
        <dbReference type="SAM" id="MobiDB-lite"/>
    </source>
</evidence>
<evidence type="ECO:0000313" key="2">
    <source>
        <dbReference type="EMBL" id="KAK9937961.1"/>
    </source>
</evidence>
<dbReference type="Proteomes" id="UP001457282">
    <property type="component" value="Unassembled WGS sequence"/>
</dbReference>
<dbReference type="EMBL" id="JBEDUW010000003">
    <property type="protein sequence ID" value="KAK9937961.1"/>
    <property type="molecule type" value="Genomic_DNA"/>
</dbReference>
<feature type="region of interest" description="Disordered" evidence="1">
    <location>
        <begin position="1"/>
        <end position="31"/>
    </location>
</feature>
<keyword evidence="3" id="KW-1185">Reference proteome</keyword>
<protein>
    <submittedName>
        <fullName evidence="2">Uncharacterized protein</fullName>
    </submittedName>
</protein>
<gene>
    <name evidence="2" type="ORF">M0R45_014724</name>
</gene>
<reference evidence="2 3" key="1">
    <citation type="journal article" date="2023" name="G3 (Bethesda)">
        <title>A chromosome-length genome assembly and annotation of blackberry (Rubus argutus, cv. 'Hillquist').</title>
        <authorList>
            <person name="Bruna T."/>
            <person name="Aryal R."/>
            <person name="Dudchenko O."/>
            <person name="Sargent D.J."/>
            <person name="Mead D."/>
            <person name="Buti M."/>
            <person name="Cavallini A."/>
            <person name="Hytonen T."/>
            <person name="Andres J."/>
            <person name="Pham M."/>
            <person name="Weisz D."/>
            <person name="Mascagni F."/>
            <person name="Usai G."/>
            <person name="Natali L."/>
            <person name="Bassil N."/>
            <person name="Fernandez G.E."/>
            <person name="Lomsadze A."/>
            <person name="Armour M."/>
            <person name="Olukolu B."/>
            <person name="Poorten T."/>
            <person name="Britton C."/>
            <person name="Davik J."/>
            <person name="Ashrafi H."/>
            <person name="Aiden E.L."/>
            <person name="Borodovsky M."/>
            <person name="Worthington M."/>
        </authorList>
    </citation>
    <scope>NUCLEOTIDE SEQUENCE [LARGE SCALE GENOMIC DNA]</scope>
    <source>
        <strain evidence="2">PI 553951</strain>
    </source>
</reference>
<name>A0AAW1XNS9_RUBAR</name>
<dbReference type="AlphaFoldDB" id="A0AAW1XNS9"/>
<organism evidence="2 3">
    <name type="scientific">Rubus argutus</name>
    <name type="common">Southern blackberry</name>
    <dbReference type="NCBI Taxonomy" id="59490"/>
    <lineage>
        <taxon>Eukaryota</taxon>
        <taxon>Viridiplantae</taxon>
        <taxon>Streptophyta</taxon>
        <taxon>Embryophyta</taxon>
        <taxon>Tracheophyta</taxon>
        <taxon>Spermatophyta</taxon>
        <taxon>Magnoliopsida</taxon>
        <taxon>eudicotyledons</taxon>
        <taxon>Gunneridae</taxon>
        <taxon>Pentapetalae</taxon>
        <taxon>rosids</taxon>
        <taxon>fabids</taxon>
        <taxon>Rosales</taxon>
        <taxon>Rosaceae</taxon>
        <taxon>Rosoideae</taxon>
        <taxon>Rosoideae incertae sedis</taxon>
        <taxon>Rubus</taxon>
    </lineage>
</organism>
<proteinExistence type="predicted"/>
<evidence type="ECO:0000313" key="3">
    <source>
        <dbReference type="Proteomes" id="UP001457282"/>
    </source>
</evidence>